<feature type="compositionally biased region" description="Low complexity" evidence="7">
    <location>
        <begin position="792"/>
        <end position="805"/>
    </location>
</feature>
<feature type="region of interest" description="Disordered" evidence="7">
    <location>
        <begin position="967"/>
        <end position="1009"/>
    </location>
</feature>
<feature type="compositionally biased region" description="Basic and acidic residues" evidence="7">
    <location>
        <begin position="1355"/>
        <end position="1367"/>
    </location>
</feature>
<dbReference type="PRINTS" id="PR00320">
    <property type="entry name" value="GPROTEINBRPT"/>
</dbReference>
<protein>
    <recommendedName>
        <fullName evidence="8">Nucleolar protein Dnt1-like N-terminal domain-containing protein</fullName>
    </recommendedName>
</protein>
<evidence type="ECO:0000256" key="7">
    <source>
        <dbReference type="SAM" id="MobiDB-lite"/>
    </source>
</evidence>
<feature type="compositionally biased region" description="Pro residues" evidence="7">
    <location>
        <begin position="733"/>
        <end position="747"/>
    </location>
</feature>
<evidence type="ECO:0000256" key="4">
    <source>
        <dbReference type="ARBA" id="ARBA00023204"/>
    </source>
</evidence>
<feature type="compositionally biased region" description="Basic and acidic residues" evidence="7">
    <location>
        <begin position="2018"/>
        <end position="2046"/>
    </location>
</feature>
<keyword evidence="1 5" id="KW-0853">WD repeat</keyword>
<feature type="compositionally biased region" description="Low complexity" evidence="7">
    <location>
        <begin position="1518"/>
        <end position="1529"/>
    </location>
</feature>
<feature type="compositionally biased region" description="Basic and acidic residues" evidence="7">
    <location>
        <begin position="1773"/>
        <end position="1787"/>
    </location>
</feature>
<keyword evidence="4" id="KW-0234">DNA repair</keyword>
<dbReference type="InterPro" id="IPR001680">
    <property type="entry name" value="WD40_rpt"/>
</dbReference>
<feature type="compositionally biased region" description="Polar residues" evidence="7">
    <location>
        <begin position="2102"/>
        <end position="2113"/>
    </location>
</feature>
<dbReference type="GO" id="GO:0043161">
    <property type="term" value="P:proteasome-mediated ubiquitin-dependent protein catabolic process"/>
    <property type="evidence" value="ECO:0007669"/>
    <property type="project" value="TreeGrafter"/>
</dbReference>
<evidence type="ECO:0000259" key="8">
    <source>
        <dbReference type="Pfam" id="PF10407"/>
    </source>
</evidence>
<dbReference type="InterPro" id="IPR015943">
    <property type="entry name" value="WD40/YVTN_repeat-like_dom_sf"/>
</dbReference>
<feature type="compositionally biased region" description="Polar residues" evidence="7">
    <location>
        <begin position="778"/>
        <end position="787"/>
    </location>
</feature>
<feature type="compositionally biased region" description="Polar residues" evidence="7">
    <location>
        <begin position="594"/>
        <end position="603"/>
    </location>
</feature>
<dbReference type="PANTHER" id="PTHR46202">
    <property type="entry name" value="DNA EXCISION REPAIR PROTEIN ERCC-8"/>
    <property type="match status" value="1"/>
</dbReference>
<feature type="region of interest" description="Disordered" evidence="7">
    <location>
        <begin position="510"/>
        <end position="532"/>
    </location>
</feature>
<name>A0A2V1AU12_9ASCO</name>
<dbReference type="STRING" id="45357.A0A2V1AU12"/>
<dbReference type="Pfam" id="PF10407">
    <property type="entry name" value="Cytokin_check_N"/>
    <property type="match status" value="1"/>
</dbReference>
<dbReference type="SUPFAM" id="SSF50978">
    <property type="entry name" value="WD40 repeat-like"/>
    <property type="match status" value="1"/>
</dbReference>
<dbReference type="PANTHER" id="PTHR46202:SF1">
    <property type="entry name" value="DNA EXCISION REPAIR PROTEIN ERCC-8"/>
    <property type="match status" value="1"/>
</dbReference>
<feature type="compositionally biased region" description="Polar residues" evidence="7">
    <location>
        <begin position="1615"/>
        <end position="1628"/>
    </location>
</feature>
<feature type="compositionally biased region" description="Polar residues" evidence="7">
    <location>
        <begin position="671"/>
        <end position="681"/>
    </location>
</feature>
<dbReference type="GeneID" id="37005645"/>
<feature type="compositionally biased region" description="Polar residues" evidence="7">
    <location>
        <begin position="628"/>
        <end position="638"/>
    </location>
</feature>
<evidence type="ECO:0000256" key="5">
    <source>
        <dbReference type="PROSITE-ProRule" id="PRU00221"/>
    </source>
</evidence>
<dbReference type="Pfam" id="PF00400">
    <property type="entry name" value="WD40"/>
    <property type="match status" value="4"/>
</dbReference>
<dbReference type="Gene3D" id="2.130.10.10">
    <property type="entry name" value="YVTN repeat-like/Quinoprotein amine dehydrogenase"/>
    <property type="match status" value="1"/>
</dbReference>
<feature type="region of interest" description="Disordered" evidence="7">
    <location>
        <begin position="1331"/>
        <end position="2113"/>
    </location>
</feature>
<feature type="compositionally biased region" description="Acidic residues" evidence="7">
    <location>
        <begin position="643"/>
        <end position="653"/>
    </location>
</feature>
<keyword evidence="6" id="KW-0175">Coiled coil</keyword>
<dbReference type="Proteomes" id="UP000244309">
    <property type="component" value="Unassembled WGS sequence"/>
</dbReference>
<dbReference type="PROSITE" id="PS50294">
    <property type="entry name" value="WD_REPEATS_REGION"/>
    <property type="match status" value="2"/>
</dbReference>
<feature type="compositionally biased region" description="Basic and acidic residues" evidence="7">
    <location>
        <begin position="1331"/>
        <end position="1346"/>
    </location>
</feature>
<feature type="compositionally biased region" description="Low complexity" evidence="7">
    <location>
        <begin position="913"/>
        <end position="925"/>
    </location>
</feature>
<feature type="compositionally biased region" description="Basic and acidic residues" evidence="7">
    <location>
        <begin position="1875"/>
        <end position="1893"/>
    </location>
</feature>
<feature type="compositionally biased region" description="Acidic residues" evidence="7">
    <location>
        <begin position="1380"/>
        <end position="1423"/>
    </location>
</feature>
<feature type="compositionally biased region" description="Low complexity" evidence="7">
    <location>
        <begin position="861"/>
        <end position="870"/>
    </location>
</feature>
<feature type="compositionally biased region" description="Basic and acidic residues" evidence="7">
    <location>
        <begin position="1560"/>
        <end position="1574"/>
    </location>
</feature>
<feature type="compositionally biased region" description="Low complexity" evidence="7">
    <location>
        <begin position="1788"/>
        <end position="1815"/>
    </location>
</feature>
<feature type="compositionally biased region" description="Basic and acidic residues" evidence="7">
    <location>
        <begin position="1649"/>
        <end position="1663"/>
    </location>
</feature>
<gene>
    <name evidence="9" type="ORF">CXQ85_000312</name>
</gene>
<feature type="compositionally biased region" description="Low complexity" evidence="7">
    <location>
        <begin position="1429"/>
        <end position="1447"/>
    </location>
</feature>
<feature type="repeat" description="WD" evidence="5">
    <location>
        <begin position="57"/>
        <end position="78"/>
    </location>
</feature>
<evidence type="ECO:0000256" key="6">
    <source>
        <dbReference type="SAM" id="Coils"/>
    </source>
</evidence>
<dbReference type="PROSITE" id="PS50082">
    <property type="entry name" value="WD_REPEATS_2"/>
    <property type="match status" value="4"/>
</dbReference>
<evidence type="ECO:0000256" key="3">
    <source>
        <dbReference type="ARBA" id="ARBA00022763"/>
    </source>
</evidence>
<dbReference type="SMART" id="SM00320">
    <property type="entry name" value="WD40"/>
    <property type="match status" value="6"/>
</dbReference>
<feature type="compositionally biased region" description="Basic and acidic residues" evidence="7">
    <location>
        <begin position="519"/>
        <end position="532"/>
    </location>
</feature>
<feature type="compositionally biased region" description="Basic and acidic residues" evidence="7">
    <location>
        <begin position="1629"/>
        <end position="1642"/>
    </location>
</feature>
<keyword evidence="10" id="KW-1185">Reference proteome</keyword>
<comment type="caution">
    <text evidence="9">The sequence shown here is derived from an EMBL/GenBank/DDBJ whole genome shotgun (WGS) entry which is preliminary data.</text>
</comment>
<dbReference type="GO" id="GO:0000109">
    <property type="term" value="C:nucleotide-excision repair complex"/>
    <property type="evidence" value="ECO:0007669"/>
    <property type="project" value="TreeGrafter"/>
</dbReference>
<feature type="compositionally biased region" description="Low complexity" evidence="7">
    <location>
        <begin position="1896"/>
        <end position="1906"/>
    </location>
</feature>
<feature type="coiled-coil region" evidence="6">
    <location>
        <begin position="1033"/>
        <end position="1083"/>
    </location>
</feature>
<dbReference type="GO" id="GO:0031464">
    <property type="term" value="C:Cul4A-RING E3 ubiquitin ligase complex"/>
    <property type="evidence" value="ECO:0007669"/>
    <property type="project" value="TreeGrafter"/>
</dbReference>
<feature type="region of interest" description="Disordered" evidence="7">
    <location>
        <begin position="547"/>
        <end position="941"/>
    </location>
</feature>
<feature type="repeat" description="WD" evidence="5">
    <location>
        <begin position="191"/>
        <end position="226"/>
    </location>
</feature>
<feature type="compositionally biased region" description="Acidic residues" evidence="7">
    <location>
        <begin position="2059"/>
        <end position="2076"/>
    </location>
</feature>
<evidence type="ECO:0000256" key="1">
    <source>
        <dbReference type="ARBA" id="ARBA00022574"/>
    </source>
</evidence>
<dbReference type="PROSITE" id="PS00678">
    <property type="entry name" value="WD_REPEATS_1"/>
    <property type="match status" value="2"/>
</dbReference>
<feature type="region of interest" description="Disordered" evidence="7">
    <location>
        <begin position="1273"/>
        <end position="1316"/>
    </location>
</feature>
<dbReference type="EMBL" id="PKFO01000005">
    <property type="protein sequence ID" value="PVH21338.1"/>
    <property type="molecule type" value="Genomic_DNA"/>
</dbReference>
<keyword evidence="3" id="KW-0227">DNA damage</keyword>
<feature type="compositionally biased region" description="Low complexity" evidence="7">
    <location>
        <begin position="1862"/>
        <end position="1873"/>
    </location>
</feature>
<feature type="compositionally biased region" description="Acidic residues" evidence="7">
    <location>
        <begin position="1907"/>
        <end position="1917"/>
    </location>
</feature>
<feature type="compositionally biased region" description="Acidic residues" evidence="7">
    <location>
        <begin position="1601"/>
        <end position="1614"/>
    </location>
</feature>
<evidence type="ECO:0000313" key="10">
    <source>
        <dbReference type="Proteomes" id="UP000244309"/>
    </source>
</evidence>
<dbReference type="OrthoDB" id="361494at2759"/>
<feature type="compositionally biased region" description="Polar residues" evidence="7">
    <location>
        <begin position="1473"/>
        <end position="1484"/>
    </location>
</feature>
<feature type="region of interest" description="Disordered" evidence="7">
    <location>
        <begin position="1088"/>
        <end position="1193"/>
    </location>
</feature>
<reference evidence="9 10" key="1">
    <citation type="submission" date="2017-12" db="EMBL/GenBank/DDBJ databases">
        <title>Genome Sequence of a Multidrug-Resistant Candida haemulonii Isolate from a Patient with Chronic Leg Ulcers in Israel.</title>
        <authorList>
            <person name="Chow N.A."/>
            <person name="Gade L."/>
            <person name="Batra D."/>
            <person name="Rowe L.A."/>
            <person name="Ben-Ami R."/>
            <person name="Loparev V.N."/>
            <person name="Litvintseva A.P."/>
        </authorList>
    </citation>
    <scope>NUCLEOTIDE SEQUENCE [LARGE SCALE GENOMIC DNA]</scope>
    <source>
        <strain evidence="9 10">B11899</strain>
    </source>
</reference>
<dbReference type="VEuPathDB" id="FungiDB:CXQ85_000312"/>
<accession>A0A2V1AU12</accession>
<feature type="compositionally biased region" description="Pro residues" evidence="7">
    <location>
        <begin position="818"/>
        <end position="836"/>
    </location>
</feature>
<dbReference type="InterPro" id="IPR020472">
    <property type="entry name" value="WD40_PAC1"/>
</dbReference>
<proteinExistence type="predicted"/>
<feature type="compositionally biased region" description="Low complexity" evidence="7">
    <location>
        <begin position="881"/>
        <end position="900"/>
    </location>
</feature>
<dbReference type="InterPro" id="IPR018844">
    <property type="entry name" value="Dnt1-like_N"/>
</dbReference>
<keyword evidence="2" id="KW-0677">Repeat</keyword>
<sequence>MQSLILDRQCGRITPHEFLTTVTEALYSSLRQVDTEDKTFPTNCHGGAAVNSLALENSDYRYLLSGCADSSLKLWDLSPEDEEEGEVAGEYRTLAVIPRKAVHEYGISAVKWWPFDTGLFTTASFDHTVKIWDTNNLEVAHTFDLTSRVYSIAISASKQNDFSAQATIAVASDQPFIRLLDLRAGSSAHTLPGHKGKTLAVDWHPNYPYLLASGGYDGEAKVWDIRRSDSCLCRLDSTKTNERDLQTDWLNLKSEAVKAHAGPVNAVLWDELGTTLYTAGNDDKVRVWDMVSTRAPPLNKLVNYGPLTRNKYLQSLPLMLSPRNETEVQHLLFPSDNGDVLVFRAADGKLVKRLQRSSHANATRTASMVYAGPYSVKYFCGTMDGEILVWKGGHRIGERIFEEPEGEYEELEAKLFAKKDNKAAREKLYDDPYFQSSVGQVCDALIKRYNKLYPEADKLQIEGIQDNDRCDLDPDFAAEDVFVSGDVVRVLVDNLLPTYSRETSMILPDITTTGADESNASKRRADSTELNDSRLLKKSRTIWGIRQESPAEAAEKSVSGGSVPESASSKSPVLLPPPTQHQTPGSKIIPQKKPSPTSTSGRRITSGMLKLPADSADETSTSKENDQSKTPQAENQRQSPDHEEIDDGTDSDDSVSNRSLKLHKRGEKGQNDQGTQQSSATKLAPPPSVPTKTPSKKEPLNTSTPYHNNQQPPHPPAPASQTPSTNYPTASGAPPPSHPSQQAPPPHMMNQAPPKAPSNNYPRYAHTQPQLPPGVPDSNLNNLQSRLMHTGPQQPLPNNNQDLQQTRQPPFYGTYYSPYPPSQIPYGVPPHIPQPQIPSQARNSPVFYRWTPPANPPPGQPGQDGQSRPPAGQSPPQTVPSPAVVQSQGASQASTASPQGVAPAINQHIHVQSPSTSADLSTSSTRQFPITSPAEDQMMQASIKRKIDEKVDDAMKRQEYLKKQGVGRIREEERKEEERKAAEERRRQEEQRRMQEEMKKAEENRILKPAEELKRQAELLAQEQQWRDKEISMQKELKEREEFLKKKEELRQQEKRKEAILRKQDDLRRQAELQKRVEREQEAAIREQAHTAKVLQEKVNNSANLDANKKSNEGGPALHLFDVSKAVPSNATMRPASGLRGLTPTVAVSPRPDDLENNTNGSTAAQETSTNKDAGDEAQSNANQADDHDSASLSKGEIMSIFKNNMRVPNKINKKLAVSPPNNDAFMAQEEEQKRRIREENIARHAAELESRRRSATTVPQPTTRSLRSRVTIGGVPNFDTNLDNLEDEREKEKEKVKEKRANALPAPFNDFASKSKLSSIYVKMKKLDARLDKQNEESLPKKVKTEPSTPTLQRTEDVSETADDHNGQQSTLKKLQAAAEDESDENQSNEASEQDASPEQESEEEEEEESDEEEEDEEEMPDVEMRDAAAATSSSEDDASGAQESSSDSDEVASATPEVRAPIKANGKQKSRAISSVDATTGDVSKPRRGRPRKEVARTPAGTQARGSLRTRSAGPEVIDLDSSSDSSGSEENDVDVDDDDEDDAVAVAESDKEDDENESKSPSDAPEEKATEEATEDAAANKEDKSEKIVEEPNKTADDAEEIEDQDMDESQASDSHYSDAATSAPESEKNAGDEKRAGQEEEAEVDNNHEASEDIVEIRSKSGSVIPDVISDASESSASEEEKSEEEGPSTGVAEKSPIQDSAKSVTPVEVSGEEKKDNVASVAVNVSPDKTAAKSPLKPSQEAESTTELSAKRKNSAERKGSQNAIKKPKLELMPEEKKESKAEVVISSSESSESESESSSGSSSSSSSSESESEAEDKAEAEVSKVAPPAKVPNDTPGSNNDSGIDTKPRRVKRVLSSDSDSSSSSDNASDEKPASKPVPKPDSKSDSDSDSSSDSGSSSSDESDSSSESEDEPKTKKKSPALAKTALQRVPSLVSSRMVNKKFGSLAKPTAKPIKAVSPPAPRSSEGVRTISVETPFSKSSDEDGKTKSKPSSPPKPTPRVALPKLTSLSDLQKRGVPDVRDSKDKNNTEPKKPAPKEAESSESESDSSGSDSDSDSDSSDESSSDDEESNFASVKKLSGDSEGEKKNKKKKKGFQFTSLVRDSNKK</sequence>
<evidence type="ECO:0000313" key="9">
    <source>
        <dbReference type="EMBL" id="PVH21338.1"/>
    </source>
</evidence>
<evidence type="ECO:0000256" key="2">
    <source>
        <dbReference type="ARBA" id="ARBA00022737"/>
    </source>
</evidence>
<dbReference type="InterPro" id="IPR042238">
    <property type="entry name" value="Rad28/ERCC8/Ckn1/ATCSA-1"/>
</dbReference>
<dbReference type="InterPro" id="IPR019775">
    <property type="entry name" value="WD40_repeat_CS"/>
</dbReference>
<feature type="repeat" description="WD" evidence="5">
    <location>
        <begin position="257"/>
        <end position="290"/>
    </location>
</feature>
<dbReference type="GO" id="GO:0006283">
    <property type="term" value="P:transcription-coupled nucleotide-excision repair"/>
    <property type="evidence" value="ECO:0007669"/>
    <property type="project" value="InterPro"/>
</dbReference>
<dbReference type="InterPro" id="IPR036322">
    <property type="entry name" value="WD40_repeat_dom_sf"/>
</dbReference>
<feature type="compositionally biased region" description="Basic and acidic residues" evidence="7">
    <location>
        <begin position="1289"/>
        <end position="1302"/>
    </location>
</feature>
<dbReference type="GO" id="GO:0000209">
    <property type="term" value="P:protein polyubiquitination"/>
    <property type="evidence" value="ECO:0007669"/>
    <property type="project" value="TreeGrafter"/>
</dbReference>
<dbReference type="RefSeq" id="XP_025342278.1">
    <property type="nucleotide sequence ID" value="XM_025484063.1"/>
</dbReference>
<feature type="compositionally biased region" description="Acidic residues" evidence="7">
    <location>
        <begin position="1530"/>
        <end position="1546"/>
    </location>
</feature>
<feature type="compositionally biased region" description="Polar residues" evidence="7">
    <location>
        <begin position="1157"/>
        <end position="1184"/>
    </location>
</feature>
<feature type="compositionally biased region" description="Basic and acidic residues" evidence="7">
    <location>
        <begin position="1581"/>
        <end position="1600"/>
    </location>
</feature>
<feature type="compositionally biased region" description="Acidic residues" evidence="7">
    <location>
        <begin position="1681"/>
        <end position="1691"/>
    </location>
</feature>
<organism evidence="9 10">
    <name type="scientific">Candidozyma haemuli</name>
    <dbReference type="NCBI Taxonomy" id="45357"/>
    <lineage>
        <taxon>Eukaryota</taxon>
        <taxon>Fungi</taxon>
        <taxon>Dikarya</taxon>
        <taxon>Ascomycota</taxon>
        <taxon>Saccharomycotina</taxon>
        <taxon>Pichiomycetes</taxon>
        <taxon>Metschnikowiaceae</taxon>
        <taxon>Candidozyma</taxon>
    </lineage>
</organism>
<feature type="repeat" description="WD" evidence="5">
    <location>
        <begin position="100"/>
        <end position="142"/>
    </location>
</feature>
<feature type="domain" description="Nucleolar protein Dnt1-like N-terminal" evidence="8">
    <location>
        <begin position="435"/>
        <end position="494"/>
    </location>
</feature>